<keyword evidence="1" id="KW-0472">Membrane</keyword>
<evidence type="ECO:0000313" key="4">
    <source>
        <dbReference type="Proteomes" id="UP000805614"/>
    </source>
</evidence>
<name>A0ABR7LNP4_9ACTN</name>
<reference evidence="3 4" key="1">
    <citation type="submission" date="2020-06" db="EMBL/GenBank/DDBJ databases">
        <title>Actinomadura xiongansis sp. nov., isolated from soil of Baiyangdian.</title>
        <authorList>
            <person name="Zhang X."/>
        </authorList>
    </citation>
    <scope>NUCLEOTIDE SEQUENCE [LARGE SCALE GENOMIC DNA]</scope>
    <source>
        <strain evidence="3 4">HBUM206468</strain>
    </source>
</reference>
<dbReference type="RefSeq" id="WP_187243129.1">
    <property type="nucleotide sequence ID" value="NZ_BAAAOK010000057.1"/>
</dbReference>
<keyword evidence="4" id="KW-1185">Reference proteome</keyword>
<dbReference type="Proteomes" id="UP000805614">
    <property type="component" value="Unassembled WGS sequence"/>
</dbReference>
<feature type="transmembrane region" description="Helical" evidence="1">
    <location>
        <begin position="63"/>
        <end position="80"/>
    </location>
</feature>
<dbReference type="PANTHER" id="PTHR37938">
    <property type="entry name" value="BLL0215 PROTEIN"/>
    <property type="match status" value="1"/>
</dbReference>
<proteinExistence type="predicted"/>
<sequence length="175" mass="19555">MRLVTPGDSAPASVNRYLLPHENQVITVRRHPAVLMQPVALVLGGLIVAGVLSNTMAGSGGAAVSWIWWAWLILLGWFVWKVAEWSVDYFVITNQRMILTTGLITRKVAMMPLTKVTDMGFQRSITGRILGYGEFVLESAGQEQALRTVDYLPYPEQLYLEVCEMIFPNKNPSDD</sequence>
<evidence type="ECO:0000259" key="2">
    <source>
        <dbReference type="Pfam" id="PF03703"/>
    </source>
</evidence>
<evidence type="ECO:0000256" key="1">
    <source>
        <dbReference type="SAM" id="Phobius"/>
    </source>
</evidence>
<gene>
    <name evidence="3" type="ORF">HKK74_11435</name>
</gene>
<keyword evidence="1" id="KW-1133">Transmembrane helix</keyword>
<dbReference type="PANTHER" id="PTHR37938:SF1">
    <property type="entry name" value="BLL0215 PROTEIN"/>
    <property type="match status" value="1"/>
</dbReference>
<feature type="domain" description="YdbS-like PH" evidence="2">
    <location>
        <begin position="90"/>
        <end position="147"/>
    </location>
</feature>
<dbReference type="EMBL" id="JABVEC010000007">
    <property type="protein sequence ID" value="MBC6466105.1"/>
    <property type="molecule type" value="Genomic_DNA"/>
</dbReference>
<dbReference type="Pfam" id="PF03703">
    <property type="entry name" value="bPH_2"/>
    <property type="match status" value="1"/>
</dbReference>
<dbReference type="InterPro" id="IPR005182">
    <property type="entry name" value="YdbS-like_PH"/>
</dbReference>
<comment type="caution">
    <text evidence="3">The sequence shown here is derived from an EMBL/GenBank/DDBJ whole genome shotgun (WGS) entry which is preliminary data.</text>
</comment>
<feature type="transmembrane region" description="Helical" evidence="1">
    <location>
        <begin position="39"/>
        <end position="57"/>
    </location>
</feature>
<keyword evidence="1" id="KW-0812">Transmembrane</keyword>
<organism evidence="3 4">
    <name type="scientific">Actinomadura alba</name>
    <dbReference type="NCBI Taxonomy" id="406431"/>
    <lineage>
        <taxon>Bacteria</taxon>
        <taxon>Bacillati</taxon>
        <taxon>Actinomycetota</taxon>
        <taxon>Actinomycetes</taxon>
        <taxon>Streptosporangiales</taxon>
        <taxon>Thermomonosporaceae</taxon>
        <taxon>Actinomadura</taxon>
    </lineage>
</organism>
<protein>
    <submittedName>
        <fullName evidence="3">PH domain-containing protein</fullName>
    </submittedName>
</protein>
<accession>A0ABR7LNP4</accession>
<evidence type="ECO:0000313" key="3">
    <source>
        <dbReference type="EMBL" id="MBC6466105.1"/>
    </source>
</evidence>